<dbReference type="EMBL" id="FNNI01000001">
    <property type="protein sequence ID" value="SDW35656.1"/>
    <property type="molecule type" value="Genomic_DNA"/>
</dbReference>
<name>A0A1H2SVF3_9GAMM</name>
<keyword evidence="2" id="KW-1185">Reference proteome</keyword>
<reference evidence="1 2" key="1">
    <citation type="submission" date="2016-10" db="EMBL/GenBank/DDBJ databases">
        <authorList>
            <person name="de Groot N.N."/>
        </authorList>
    </citation>
    <scope>NUCLEOTIDE SEQUENCE [LARGE SCALE GENOMIC DNA]</scope>
    <source>
        <strain evidence="1 2">DSM 19219</strain>
    </source>
</reference>
<dbReference type="Proteomes" id="UP000198500">
    <property type="component" value="Unassembled WGS sequence"/>
</dbReference>
<accession>A0A1H2SVF3</accession>
<dbReference type="STRING" id="574349.SAMN05443545_101669"/>
<protein>
    <recommendedName>
        <fullName evidence="3">PIN domain-containing protein</fullName>
    </recommendedName>
</protein>
<sequence length="182" mass="20842">MKSFTLDSNCIIDLEENRPATAHLEEIKRFWHSGVIELAVVSVSASENQPTGQASRDYAEFEAKLERAGLTGARELYPIGIWDLGYWNHMLWSGEELERQVYGIKDILFPSIQHEPPTEPAANSKWRNQMCDVLVAWAHGFHKTDYLITRDKNFHKKAQNLVQYGIRNIVTPEEALKLAKCT</sequence>
<dbReference type="OrthoDB" id="7837432at2"/>
<evidence type="ECO:0000313" key="1">
    <source>
        <dbReference type="EMBL" id="SDW35656.1"/>
    </source>
</evidence>
<organism evidence="1 2">
    <name type="scientific">Aidingimonas halophila</name>
    <dbReference type="NCBI Taxonomy" id="574349"/>
    <lineage>
        <taxon>Bacteria</taxon>
        <taxon>Pseudomonadati</taxon>
        <taxon>Pseudomonadota</taxon>
        <taxon>Gammaproteobacteria</taxon>
        <taxon>Oceanospirillales</taxon>
        <taxon>Halomonadaceae</taxon>
        <taxon>Aidingimonas</taxon>
    </lineage>
</organism>
<gene>
    <name evidence="1" type="ORF">SAMN05443545_101669</name>
</gene>
<proteinExistence type="predicted"/>
<evidence type="ECO:0008006" key="3">
    <source>
        <dbReference type="Google" id="ProtNLM"/>
    </source>
</evidence>
<evidence type="ECO:0000313" key="2">
    <source>
        <dbReference type="Proteomes" id="UP000198500"/>
    </source>
</evidence>
<dbReference type="RefSeq" id="WP_092568041.1">
    <property type="nucleotide sequence ID" value="NZ_BMXH01000001.1"/>
</dbReference>
<dbReference type="AlphaFoldDB" id="A0A1H2SVF3"/>